<comment type="caution">
    <text evidence="3">The sequence shown here is derived from an EMBL/GenBank/DDBJ whole genome shotgun (WGS) entry which is preliminary data.</text>
</comment>
<feature type="domain" description="DUF4806" evidence="2">
    <location>
        <begin position="228"/>
        <end position="300"/>
    </location>
</feature>
<keyword evidence="4" id="KW-1185">Reference proteome</keyword>
<accession>A0AAN9TST2</accession>
<evidence type="ECO:0000256" key="1">
    <source>
        <dbReference type="SAM" id="MobiDB-lite"/>
    </source>
</evidence>
<feature type="region of interest" description="Disordered" evidence="1">
    <location>
        <begin position="119"/>
        <end position="156"/>
    </location>
</feature>
<feature type="compositionally biased region" description="Low complexity" evidence="1">
    <location>
        <begin position="355"/>
        <end position="377"/>
    </location>
</feature>
<dbReference type="Proteomes" id="UP001367676">
    <property type="component" value="Unassembled WGS sequence"/>
</dbReference>
<sequence length="430" mass="49433">MHTDLAPTKNAHDLCQISLNLSQPCYKVTKYTIFDILLHLYYRDMSQSVENTVLKKFRGEALSKAFVIVDDGSGLIASPSGWVNVKAKTWRRSPDTYKDAEAFIERLEREKSFMPCVSEESSPVVTKPKKKRARREEEVVPSKPLTPAQSSGHSERSIATELVQVTSLDSLTFSIDELKNKMCEFQKMVDERLTSLENEVRRNRDPQVAEQVVIVPMDPEVEEFMENYFPIKTTSDMEVLEKDLKSNLGLCEILKKFFSCIMPHEGPQKRMKGILSAMCDRIIQTTYTWQGKHDKASLQDAYPIKFLTNVIKKMPAMRAMKEADKKKYRESIKQWGTTWINTSRDSLRREEEKQNSQSSDTSLQQTTRKPSSSSESNLESEVETETNRDKSVTLTESLPGRLTPEFEPIQQTEVQQTEVQQMEVQQTEQM</sequence>
<evidence type="ECO:0000259" key="2">
    <source>
        <dbReference type="Pfam" id="PF16064"/>
    </source>
</evidence>
<proteinExistence type="predicted"/>
<name>A0AAN9TST2_9HEMI</name>
<organism evidence="3 4">
    <name type="scientific">Parthenolecanium corni</name>
    <dbReference type="NCBI Taxonomy" id="536013"/>
    <lineage>
        <taxon>Eukaryota</taxon>
        <taxon>Metazoa</taxon>
        <taxon>Ecdysozoa</taxon>
        <taxon>Arthropoda</taxon>
        <taxon>Hexapoda</taxon>
        <taxon>Insecta</taxon>
        <taxon>Pterygota</taxon>
        <taxon>Neoptera</taxon>
        <taxon>Paraneoptera</taxon>
        <taxon>Hemiptera</taxon>
        <taxon>Sternorrhyncha</taxon>
        <taxon>Coccoidea</taxon>
        <taxon>Coccidae</taxon>
        <taxon>Parthenolecanium</taxon>
    </lineage>
</organism>
<dbReference type="AlphaFoldDB" id="A0AAN9TST2"/>
<protein>
    <recommendedName>
        <fullName evidence="2">DUF4806 domain-containing protein</fullName>
    </recommendedName>
</protein>
<evidence type="ECO:0000313" key="3">
    <source>
        <dbReference type="EMBL" id="KAK7588091.1"/>
    </source>
</evidence>
<evidence type="ECO:0000313" key="4">
    <source>
        <dbReference type="Proteomes" id="UP001367676"/>
    </source>
</evidence>
<dbReference type="Pfam" id="PF16064">
    <property type="entry name" value="DUF4806"/>
    <property type="match status" value="1"/>
</dbReference>
<feature type="region of interest" description="Disordered" evidence="1">
    <location>
        <begin position="343"/>
        <end position="409"/>
    </location>
</feature>
<dbReference type="InterPro" id="IPR032071">
    <property type="entry name" value="DUF4806"/>
</dbReference>
<dbReference type="EMBL" id="JBBCAQ010000023">
    <property type="protein sequence ID" value="KAK7588091.1"/>
    <property type="molecule type" value="Genomic_DNA"/>
</dbReference>
<reference evidence="3 4" key="1">
    <citation type="submission" date="2024-03" db="EMBL/GenBank/DDBJ databases">
        <title>Adaptation during the transition from Ophiocordyceps entomopathogen to insect associate is accompanied by gene loss and intensified selection.</title>
        <authorList>
            <person name="Ward C.M."/>
            <person name="Onetto C.A."/>
            <person name="Borneman A.R."/>
        </authorList>
    </citation>
    <scope>NUCLEOTIDE SEQUENCE [LARGE SCALE GENOMIC DNA]</scope>
    <source>
        <strain evidence="3">AWRI1</strain>
        <tissue evidence="3">Single Adult Female</tissue>
    </source>
</reference>
<gene>
    <name evidence="3" type="ORF">V9T40_005336</name>
</gene>
<feature type="compositionally biased region" description="Basic and acidic residues" evidence="1">
    <location>
        <begin position="345"/>
        <end position="354"/>
    </location>
</feature>